<dbReference type="GO" id="GO:0016887">
    <property type="term" value="F:ATP hydrolysis activity"/>
    <property type="evidence" value="ECO:0007669"/>
    <property type="project" value="InterPro"/>
</dbReference>
<gene>
    <name evidence="6" type="ORF">CO173_03775</name>
</gene>
<dbReference type="InterPro" id="IPR003593">
    <property type="entry name" value="AAA+_ATPase"/>
</dbReference>
<evidence type="ECO:0000313" key="7">
    <source>
        <dbReference type="Proteomes" id="UP000231263"/>
    </source>
</evidence>
<evidence type="ECO:0000259" key="5">
    <source>
        <dbReference type="PROSITE" id="PS50893"/>
    </source>
</evidence>
<reference evidence="7" key="1">
    <citation type="submission" date="2017-09" db="EMBL/GenBank/DDBJ databases">
        <title>Depth-based differentiation of microbial function through sediment-hosted aquifers and enrichment of novel symbionts in the deep terrestrial subsurface.</title>
        <authorList>
            <person name="Probst A.J."/>
            <person name="Ladd B."/>
            <person name="Jarett J.K."/>
            <person name="Geller-Mcgrath D.E."/>
            <person name="Sieber C.M.K."/>
            <person name="Emerson J.B."/>
            <person name="Anantharaman K."/>
            <person name="Thomas B.C."/>
            <person name="Malmstrom R."/>
            <person name="Stieglmeier M."/>
            <person name="Klingl A."/>
            <person name="Woyke T."/>
            <person name="Ryan C.M."/>
            <person name="Banfield J.F."/>
        </authorList>
    </citation>
    <scope>NUCLEOTIDE SEQUENCE [LARGE SCALE GENOMIC DNA]</scope>
</reference>
<evidence type="ECO:0000256" key="1">
    <source>
        <dbReference type="ARBA" id="ARBA00005417"/>
    </source>
</evidence>
<dbReference type="PANTHER" id="PTHR42734">
    <property type="entry name" value="METAL TRANSPORT SYSTEM ATP-BINDING PROTEIN TM_0124-RELATED"/>
    <property type="match status" value="1"/>
</dbReference>
<name>A0A2M7XDV5_9BACT</name>
<comment type="caution">
    <text evidence="6">The sequence shown here is derived from an EMBL/GenBank/DDBJ whole genome shotgun (WGS) entry which is preliminary data.</text>
</comment>
<protein>
    <submittedName>
        <fullName evidence="6">ABC transporter ATP-binding protein</fullName>
    </submittedName>
</protein>
<evidence type="ECO:0000313" key="6">
    <source>
        <dbReference type="EMBL" id="PJA46068.1"/>
    </source>
</evidence>
<organism evidence="6 7">
    <name type="scientific">Candidatus Uhrbacteria bacterium CG_4_9_14_3_um_filter_41_35</name>
    <dbReference type="NCBI Taxonomy" id="1975034"/>
    <lineage>
        <taxon>Bacteria</taxon>
        <taxon>Candidatus Uhriibacteriota</taxon>
    </lineage>
</organism>
<dbReference type="SUPFAM" id="SSF52540">
    <property type="entry name" value="P-loop containing nucleoside triphosphate hydrolases"/>
    <property type="match status" value="1"/>
</dbReference>
<dbReference type="CDD" id="cd03235">
    <property type="entry name" value="ABC_Metallic_Cations"/>
    <property type="match status" value="1"/>
</dbReference>
<dbReference type="EMBL" id="PFWT01000018">
    <property type="protein sequence ID" value="PJA46068.1"/>
    <property type="molecule type" value="Genomic_DNA"/>
</dbReference>
<dbReference type="InterPro" id="IPR050153">
    <property type="entry name" value="Metal_Ion_Import_ABC"/>
</dbReference>
<keyword evidence="4 6" id="KW-0067">ATP-binding</keyword>
<comment type="similarity">
    <text evidence="1">Belongs to the ABC transporter superfamily.</text>
</comment>
<dbReference type="InterPro" id="IPR003439">
    <property type="entry name" value="ABC_transporter-like_ATP-bd"/>
</dbReference>
<dbReference type="PROSITE" id="PS50893">
    <property type="entry name" value="ABC_TRANSPORTER_2"/>
    <property type="match status" value="1"/>
</dbReference>
<dbReference type="SMART" id="SM00382">
    <property type="entry name" value="AAA"/>
    <property type="match status" value="1"/>
</dbReference>
<accession>A0A2M7XDV5</accession>
<dbReference type="GO" id="GO:0005524">
    <property type="term" value="F:ATP binding"/>
    <property type="evidence" value="ECO:0007669"/>
    <property type="project" value="UniProtKB-KW"/>
</dbReference>
<dbReference type="Pfam" id="PF00005">
    <property type="entry name" value="ABC_tran"/>
    <property type="match status" value="1"/>
</dbReference>
<dbReference type="Gene3D" id="3.40.50.300">
    <property type="entry name" value="P-loop containing nucleotide triphosphate hydrolases"/>
    <property type="match status" value="1"/>
</dbReference>
<feature type="domain" description="ABC transporter" evidence="5">
    <location>
        <begin position="13"/>
        <end position="238"/>
    </location>
</feature>
<dbReference type="PANTHER" id="PTHR42734:SF17">
    <property type="entry name" value="METAL TRANSPORT SYSTEM ATP-BINDING PROTEIN TM_0124-RELATED"/>
    <property type="match status" value="1"/>
</dbReference>
<dbReference type="InterPro" id="IPR017871">
    <property type="entry name" value="ABC_transporter-like_CS"/>
</dbReference>
<dbReference type="PROSITE" id="PS00211">
    <property type="entry name" value="ABC_TRANSPORTER_1"/>
    <property type="match status" value="1"/>
</dbReference>
<keyword evidence="3" id="KW-0547">Nucleotide-binding</keyword>
<dbReference type="AlphaFoldDB" id="A0A2M7XDV5"/>
<evidence type="ECO:0000256" key="4">
    <source>
        <dbReference type="ARBA" id="ARBA00022840"/>
    </source>
</evidence>
<evidence type="ECO:0000256" key="3">
    <source>
        <dbReference type="ARBA" id="ARBA00022741"/>
    </source>
</evidence>
<keyword evidence="2" id="KW-0813">Transport</keyword>
<dbReference type="InterPro" id="IPR027417">
    <property type="entry name" value="P-loop_NTPase"/>
</dbReference>
<dbReference type="Proteomes" id="UP000231263">
    <property type="component" value="Unassembled WGS sequence"/>
</dbReference>
<evidence type="ECO:0000256" key="2">
    <source>
        <dbReference type="ARBA" id="ARBA00022448"/>
    </source>
</evidence>
<proteinExistence type="inferred from homology"/>
<sequence>MPAKSKKINEVAISVEHLSVKYENEPVFTDITFDIPAGNIAAILGPNGSGKTTMIKTILDLVKKDSGNILIFGKHLHENRHRVAYVPQNFEFDKQFPMTVLEFMNLTKHKGADENIVQGKIAEVGLDSEVLSKRLGTLSGGQMQRVLIAQAILNDPDLLILDEPSTGIDVVGEAAFVQILKHLKEKHNTTILLVSHDVSLVLTIVDTVICLNKKLLCVGSPKSTLTAKKLADLYGNDSHIHEHHKGHNHKIDL</sequence>